<dbReference type="GeneID" id="19301845"/>
<organism evidence="3 4">
    <name type="scientific">Gloeophyllum trabeum (strain ATCC 11539 / FP-39264 / Madison 617)</name>
    <name type="common">Brown rot fungus</name>
    <dbReference type="NCBI Taxonomy" id="670483"/>
    <lineage>
        <taxon>Eukaryota</taxon>
        <taxon>Fungi</taxon>
        <taxon>Dikarya</taxon>
        <taxon>Basidiomycota</taxon>
        <taxon>Agaricomycotina</taxon>
        <taxon>Agaricomycetes</taxon>
        <taxon>Gloeophyllales</taxon>
        <taxon>Gloeophyllaceae</taxon>
        <taxon>Gloeophyllum</taxon>
    </lineage>
</organism>
<evidence type="ECO:0000313" key="4">
    <source>
        <dbReference type="Proteomes" id="UP000030669"/>
    </source>
</evidence>
<accession>S7Q7B9</accession>
<feature type="transmembrane region" description="Helical" evidence="2">
    <location>
        <begin position="93"/>
        <end position="114"/>
    </location>
</feature>
<dbReference type="RefSeq" id="XP_007865926.1">
    <property type="nucleotide sequence ID" value="XM_007867735.1"/>
</dbReference>
<feature type="compositionally biased region" description="Pro residues" evidence="1">
    <location>
        <begin position="361"/>
        <end position="378"/>
    </location>
</feature>
<dbReference type="EMBL" id="KB469301">
    <property type="protein sequence ID" value="EPQ55906.1"/>
    <property type="molecule type" value="Genomic_DNA"/>
</dbReference>
<feature type="region of interest" description="Disordered" evidence="1">
    <location>
        <begin position="357"/>
        <end position="379"/>
    </location>
</feature>
<gene>
    <name evidence="3" type="ORF">GLOTRDRAFT_129112</name>
</gene>
<dbReference type="Proteomes" id="UP000030669">
    <property type="component" value="Unassembled WGS sequence"/>
</dbReference>
<name>S7Q7B9_GLOTA</name>
<dbReference type="AlphaFoldDB" id="S7Q7B9"/>
<sequence>MYSLGLNFFNVDAVKALVSRVFDGAPAVPAASVALPALVFTPTQTLRPPPTRAYTIGTSGPIESILAAVIFISGTLFLFAAAGSFTRLEDRHAFFSITWLVQSIFYLLWAVLFFQLESAWVLAIGIYKQVINSGCACFNQMLMPALQHGLSFILAVYGLCTSEVLTSKMITSSAVILYSALIAIGIYLVRSRRRLGQRVSKHPSLSLALDVSLGYAAGAIVGYQYPNSMCALQDSLQSGSDVLDIKTVVGALIPISHIPMDGMVMNCDRYMVASLEEGRRPTPNAHGFEQMMHYRGGHSHPVIFASGPMDELPSSRDGWSFIGVPETRAEEEAIARAAEEAFHLDPVAFTRLATESAMNPVLPPPPPPPPAPTPAPEPELPECIVAVLDRIRAHGYRAAPRRRY</sequence>
<keyword evidence="2" id="KW-0812">Transmembrane</keyword>
<evidence type="ECO:0000256" key="2">
    <source>
        <dbReference type="SAM" id="Phobius"/>
    </source>
</evidence>
<feature type="transmembrane region" description="Helical" evidence="2">
    <location>
        <begin position="170"/>
        <end position="189"/>
    </location>
</feature>
<feature type="transmembrane region" description="Helical" evidence="2">
    <location>
        <begin position="65"/>
        <end position="86"/>
    </location>
</feature>
<protein>
    <submittedName>
        <fullName evidence="3">Uncharacterized protein</fullName>
    </submittedName>
</protein>
<keyword evidence="2" id="KW-0472">Membrane</keyword>
<dbReference type="HOGENOM" id="CLU_681611_0_0_1"/>
<keyword evidence="4" id="KW-1185">Reference proteome</keyword>
<reference evidence="3" key="1">
    <citation type="journal article" date="2012" name="Science">
        <title>The Paleozoic origin of enzymatic lignin decomposition reconstructed from 31 fungal genomes.</title>
        <authorList>
            <person name="Floudas D."/>
            <person name="Binder M."/>
            <person name="Riley R."/>
            <person name="Barry K."/>
            <person name="Blanchette R.A."/>
            <person name="Henrissat B."/>
            <person name="Martinez A.T."/>
            <person name="Otillar R."/>
            <person name="Spatafora J.W."/>
            <person name="Yadav J.S."/>
            <person name="Aerts A."/>
            <person name="Benoit I."/>
            <person name="Boyd A."/>
            <person name="Carlson A."/>
            <person name="Copeland A."/>
            <person name="Coutinho P.M."/>
            <person name="de Vries R.P."/>
            <person name="Ferreira P."/>
            <person name="Findley K."/>
            <person name="Foster B."/>
            <person name="Gaskell J."/>
            <person name="Glotzer D."/>
            <person name="Gorecki P."/>
            <person name="Heitman J."/>
            <person name="Hesse C."/>
            <person name="Hori C."/>
            <person name="Igarashi K."/>
            <person name="Jurgens J.A."/>
            <person name="Kallen N."/>
            <person name="Kersten P."/>
            <person name="Kohler A."/>
            <person name="Kuees U."/>
            <person name="Kumar T.K.A."/>
            <person name="Kuo A."/>
            <person name="LaButti K."/>
            <person name="Larrondo L.F."/>
            <person name="Lindquist E."/>
            <person name="Ling A."/>
            <person name="Lombard V."/>
            <person name="Lucas S."/>
            <person name="Lundell T."/>
            <person name="Martin R."/>
            <person name="McLaughlin D.J."/>
            <person name="Morgenstern I."/>
            <person name="Morin E."/>
            <person name="Murat C."/>
            <person name="Nagy L.G."/>
            <person name="Nolan M."/>
            <person name="Ohm R.A."/>
            <person name="Patyshakuliyeva A."/>
            <person name="Rokas A."/>
            <person name="Ruiz-Duenas F.J."/>
            <person name="Sabat G."/>
            <person name="Salamov A."/>
            <person name="Samejima M."/>
            <person name="Schmutz J."/>
            <person name="Slot J.C."/>
            <person name="St John F."/>
            <person name="Stenlid J."/>
            <person name="Sun H."/>
            <person name="Sun S."/>
            <person name="Syed K."/>
            <person name="Tsang A."/>
            <person name="Wiebenga A."/>
            <person name="Young D."/>
            <person name="Pisabarro A."/>
            <person name="Eastwood D.C."/>
            <person name="Martin F."/>
            <person name="Cullen D."/>
            <person name="Grigoriev I.V."/>
            <person name="Hibbett D.S."/>
        </authorList>
    </citation>
    <scope>NUCLEOTIDE SEQUENCE [LARGE SCALE GENOMIC DNA]</scope>
    <source>
        <strain evidence="3">ATCC 11539</strain>
    </source>
</reference>
<evidence type="ECO:0000256" key="1">
    <source>
        <dbReference type="SAM" id="MobiDB-lite"/>
    </source>
</evidence>
<proteinExistence type="predicted"/>
<keyword evidence="2" id="KW-1133">Transmembrane helix</keyword>
<dbReference type="KEGG" id="gtr:GLOTRDRAFT_129112"/>
<evidence type="ECO:0000313" key="3">
    <source>
        <dbReference type="EMBL" id="EPQ55906.1"/>
    </source>
</evidence>